<feature type="chain" id="PRO_5015547567" evidence="1">
    <location>
        <begin position="29"/>
        <end position="291"/>
    </location>
</feature>
<dbReference type="AlphaFoldDB" id="A0A2T0LGE6"/>
<keyword evidence="1" id="KW-0732">Signal</keyword>
<dbReference type="Pfam" id="PF03009">
    <property type="entry name" value="GDPD"/>
    <property type="match status" value="1"/>
</dbReference>
<keyword evidence="4" id="KW-1185">Reference proteome</keyword>
<dbReference type="PROSITE" id="PS51704">
    <property type="entry name" value="GP_PDE"/>
    <property type="match status" value="1"/>
</dbReference>
<organism evidence="3 4">
    <name type="scientific">Planifilum fimeticola</name>
    <dbReference type="NCBI Taxonomy" id="201975"/>
    <lineage>
        <taxon>Bacteria</taxon>
        <taxon>Bacillati</taxon>
        <taxon>Bacillota</taxon>
        <taxon>Bacilli</taxon>
        <taxon>Bacillales</taxon>
        <taxon>Thermoactinomycetaceae</taxon>
        <taxon>Planifilum</taxon>
    </lineage>
</organism>
<dbReference type="InterPro" id="IPR017946">
    <property type="entry name" value="PLC-like_Pdiesterase_TIM-brl"/>
</dbReference>
<proteinExistence type="predicted"/>
<dbReference type="GO" id="GO:0006629">
    <property type="term" value="P:lipid metabolic process"/>
    <property type="evidence" value="ECO:0007669"/>
    <property type="project" value="InterPro"/>
</dbReference>
<dbReference type="InterPro" id="IPR030395">
    <property type="entry name" value="GP_PDE_dom"/>
</dbReference>
<dbReference type="CDD" id="cd08601">
    <property type="entry name" value="GDPD_SaGlpQ_like"/>
    <property type="match status" value="1"/>
</dbReference>
<dbReference type="GO" id="GO:0008081">
    <property type="term" value="F:phosphoric diester hydrolase activity"/>
    <property type="evidence" value="ECO:0007669"/>
    <property type="project" value="InterPro"/>
</dbReference>
<evidence type="ECO:0000259" key="2">
    <source>
        <dbReference type="PROSITE" id="PS51704"/>
    </source>
</evidence>
<name>A0A2T0LGE6_9BACL</name>
<gene>
    <name evidence="3" type="ORF">CLV97_107109</name>
</gene>
<reference evidence="3 4" key="1">
    <citation type="submission" date="2018-03" db="EMBL/GenBank/DDBJ databases">
        <title>Genomic Encyclopedia of Archaeal and Bacterial Type Strains, Phase II (KMG-II): from individual species to whole genera.</title>
        <authorList>
            <person name="Goeker M."/>
        </authorList>
    </citation>
    <scope>NUCLEOTIDE SEQUENCE [LARGE SCALE GENOMIC DNA]</scope>
    <source>
        <strain evidence="3 4">DSM 44946</strain>
    </source>
</reference>
<evidence type="ECO:0000256" key="1">
    <source>
        <dbReference type="SAM" id="SignalP"/>
    </source>
</evidence>
<dbReference type="Gene3D" id="3.20.20.190">
    <property type="entry name" value="Phosphatidylinositol (PI) phosphodiesterase"/>
    <property type="match status" value="1"/>
</dbReference>
<evidence type="ECO:0000313" key="4">
    <source>
        <dbReference type="Proteomes" id="UP000237797"/>
    </source>
</evidence>
<accession>A0A2T0LGE6</accession>
<dbReference type="PANTHER" id="PTHR46211:SF7">
    <property type="entry name" value="GLYCEROPHOSPHODIESTER PHOSPHODIESTERASE"/>
    <property type="match status" value="1"/>
</dbReference>
<evidence type="ECO:0000313" key="3">
    <source>
        <dbReference type="EMBL" id="PRX41343.1"/>
    </source>
</evidence>
<dbReference type="RefSeq" id="WP_106344690.1">
    <property type="nucleotide sequence ID" value="NZ_PVNE01000007.1"/>
</dbReference>
<dbReference type="OrthoDB" id="384721at2"/>
<dbReference type="Proteomes" id="UP000237797">
    <property type="component" value="Unassembled WGS sequence"/>
</dbReference>
<feature type="signal peptide" evidence="1">
    <location>
        <begin position="1"/>
        <end position="28"/>
    </location>
</feature>
<feature type="domain" description="GP-PDE" evidence="2">
    <location>
        <begin position="36"/>
        <end position="289"/>
    </location>
</feature>
<protein>
    <submittedName>
        <fullName evidence="3">Glycerophosphoryl diester phosphodiesterase</fullName>
    </submittedName>
</protein>
<dbReference type="SUPFAM" id="SSF51695">
    <property type="entry name" value="PLC-like phosphodiesterases"/>
    <property type="match status" value="1"/>
</dbReference>
<dbReference type="PANTHER" id="PTHR46211">
    <property type="entry name" value="GLYCEROPHOSPHORYL DIESTER PHOSPHODIESTERASE"/>
    <property type="match status" value="1"/>
</dbReference>
<comment type="caution">
    <text evidence="3">The sequence shown here is derived from an EMBL/GenBank/DDBJ whole genome shotgun (WGS) entry which is preliminary data.</text>
</comment>
<sequence length="291" mass="33501">MKRFTRLLFVFAAAVGLFFTTGHSSLHATPPHQQEVLNIAHRGASAYAPEHTLASYELGEKMKGDYIEIDVQMTKDGHLIVMHDETVDRTTNGTGWVKDLTLEEIKALDAGSWFNEAYPEYAKPEYAGLKVPTLEEVFKKFRKGSKYYIETKSPHLYPGVEEKLVEMLDRYGLTHKESLKKRQVIIQSFSRESLLKVRRLNPDIPLVQLYDAQASANITDEELREVKKYAIGIGPDYQRIDRDVVKRVHKYGLEINPYTVNSKEDMRRLIDWGVDGIITNHPDWLHQVLKK</sequence>
<dbReference type="EMBL" id="PVNE01000007">
    <property type="protein sequence ID" value="PRX41343.1"/>
    <property type="molecule type" value="Genomic_DNA"/>
</dbReference>